<dbReference type="PATRIC" id="fig|1286171.3.peg.990"/>
<dbReference type="SUPFAM" id="SSF63411">
    <property type="entry name" value="LuxS/MPP-like metallohydrolase"/>
    <property type="match status" value="2"/>
</dbReference>
<dbReference type="InterPro" id="IPR050361">
    <property type="entry name" value="MPP/UQCRC_Complex"/>
</dbReference>
<dbReference type="PANTHER" id="PTHR11851:SF134">
    <property type="entry name" value="ZINC-DEPENDENT PROTEASE"/>
    <property type="match status" value="1"/>
</dbReference>
<dbReference type="EC" id="3.4.24.-" evidence="3"/>
<evidence type="ECO:0000259" key="2">
    <source>
        <dbReference type="Pfam" id="PF05193"/>
    </source>
</evidence>
<dbReference type="PANTHER" id="PTHR11851">
    <property type="entry name" value="METALLOPROTEASE"/>
    <property type="match status" value="1"/>
</dbReference>
<dbReference type="eggNOG" id="COG0612">
    <property type="taxonomic scope" value="Bacteria"/>
</dbReference>
<dbReference type="AlphaFoldDB" id="W8TJD9"/>
<proteinExistence type="predicted"/>
<dbReference type="Proteomes" id="UP000019591">
    <property type="component" value="Chromosome"/>
</dbReference>
<dbReference type="STRING" id="1286171.EAL2_c10390"/>
<dbReference type="MEROPS" id="M16.A20"/>
<dbReference type="KEGG" id="eac:EAL2_c10390"/>
<keyword evidence="3" id="KW-0378">Hydrolase</keyword>
<accession>W8TJD9</accession>
<evidence type="ECO:0000313" key="4">
    <source>
        <dbReference type="Proteomes" id="UP000019591"/>
    </source>
</evidence>
<dbReference type="Gene3D" id="3.30.830.10">
    <property type="entry name" value="Metalloenzyme, LuxS/M16 peptidase-like"/>
    <property type="match status" value="2"/>
</dbReference>
<dbReference type="InterPro" id="IPR011249">
    <property type="entry name" value="Metalloenz_LuxS/M16"/>
</dbReference>
<feature type="domain" description="Peptidase M16 N-terminal" evidence="1">
    <location>
        <begin position="53"/>
        <end position="176"/>
    </location>
</feature>
<keyword evidence="4" id="KW-1185">Reference proteome</keyword>
<dbReference type="InterPro" id="IPR007863">
    <property type="entry name" value="Peptidase_M16_C"/>
</dbReference>
<sequence>MNRIENKVLNEELFYDKLDNGLEVFFMPKKGFAKQYAVFSTNYGSNDLEFVPFGKSERTRVNEGIAHFLEHKMFEQENGGNAFDKFAQLGVSANAYTNFDMTSYLFTSTDNFYEALEHLIQYVQSPHFTDENVEKEKGIIAQEIKMYDDNPDWRVYFNTLKAMYINHPNRIDIAGTVESVYRITKEELYDCYNTFYSPQNMALFVVGDLEWERVLETAKSSQRSYGSEILGMEVERFYPQEPEAVAEKSIQESLSVSMPMFNIGFKETSVGERGEALLRRELSTEILLDMLYKKGSKFHEELYLGGLINESFSCSYTLTPDHGYTMIGGESKDPKKVMEKVMEYAGEYRQKGLELEYFERIKKKKIGNFLKYFDSLEFIANNFISYHFKGINLLDYLDTLKSIGFEDVKKRLDEHIRDDNCVLSVINPK</sequence>
<dbReference type="NCBIfam" id="NF047421">
    <property type="entry name" value="YfmH_fam"/>
    <property type="match status" value="1"/>
</dbReference>
<name>W8TJD9_PEPAC</name>
<organism evidence="3 4">
    <name type="scientific">Peptoclostridium acidaminophilum DSM 3953</name>
    <dbReference type="NCBI Taxonomy" id="1286171"/>
    <lineage>
        <taxon>Bacteria</taxon>
        <taxon>Bacillati</taxon>
        <taxon>Bacillota</taxon>
        <taxon>Clostridia</taxon>
        <taxon>Peptostreptococcales</taxon>
        <taxon>Peptoclostridiaceae</taxon>
        <taxon>Peptoclostridium</taxon>
    </lineage>
</organism>
<protein>
    <submittedName>
        <fullName evidence="3">Putative zinc protease YmfH</fullName>
        <ecNumber evidence="3">3.4.24.-</ecNumber>
    </submittedName>
</protein>
<evidence type="ECO:0000313" key="3">
    <source>
        <dbReference type="EMBL" id="AHM56337.1"/>
    </source>
</evidence>
<dbReference type="GO" id="GO:0006508">
    <property type="term" value="P:proteolysis"/>
    <property type="evidence" value="ECO:0007669"/>
    <property type="project" value="UniProtKB-KW"/>
</dbReference>
<dbReference type="GO" id="GO:0046872">
    <property type="term" value="F:metal ion binding"/>
    <property type="evidence" value="ECO:0007669"/>
    <property type="project" value="InterPro"/>
</dbReference>
<dbReference type="Pfam" id="PF00675">
    <property type="entry name" value="Peptidase_M16"/>
    <property type="match status" value="1"/>
</dbReference>
<keyword evidence="3" id="KW-0645">Protease</keyword>
<dbReference type="HOGENOM" id="CLU_052317_0_0_9"/>
<dbReference type="GO" id="GO:0008233">
    <property type="term" value="F:peptidase activity"/>
    <property type="evidence" value="ECO:0007669"/>
    <property type="project" value="UniProtKB-KW"/>
</dbReference>
<dbReference type="Pfam" id="PF05193">
    <property type="entry name" value="Peptidase_M16_C"/>
    <property type="match status" value="1"/>
</dbReference>
<dbReference type="OrthoDB" id="9811314at2"/>
<dbReference type="RefSeq" id="WP_025435348.1">
    <property type="nucleotide sequence ID" value="NZ_CP007452.1"/>
</dbReference>
<dbReference type="EMBL" id="CP007452">
    <property type="protein sequence ID" value="AHM56337.1"/>
    <property type="molecule type" value="Genomic_DNA"/>
</dbReference>
<dbReference type="InterPro" id="IPR011765">
    <property type="entry name" value="Pept_M16_N"/>
</dbReference>
<gene>
    <name evidence="3" type="primary">ymfH</name>
    <name evidence="3" type="ORF">EAL2_c10390</name>
</gene>
<feature type="domain" description="Peptidase M16 C-terminal" evidence="2">
    <location>
        <begin position="182"/>
        <end position="364"/>
    </location>
</feature>
<evidence type="ECO:0000259" key="1">
    <source>
        <dbReference type="Pfam" id="PF00675"/>
    </source>
</evidence>
<reference evidence="3 4" key="1">
    <citation type="journal article" date="2014" name="Genome Announc.">
        <title>Complete Genome Sequence of Amino Acid-Utilizing Eubacterium acidaminophilum al-2 (DSM 3953).</title>
        <authorList>
            <person name="Poehlein A."/>
            <person name="Andreesen J.R."/>
            <person name="Daniel R."/>
        </authorList>
    </citation>
    <scope>NUCLEOTIDE SEQUENCE [LARGE SCALE GENOMIC DNA]</scope>
    <source>
        <strain evidence="3 4">DSM 3953</strain>
    </source>
</reference>